<reference evidence="11" key="1">
    <citation type="submission" date="2021-03" db="EMBL/GenBank/DDBJ databases">
        <authorList>
            <person name="Tagirdzhanova G."/>
        </authorList>
    </citation>
    <scope>NUCLEOTIDE SEQUENCE</scope>
</reference>
<evidence type="ECO:0000259" key="10">
    <source>
        <dbReference type="PROSITE" id="PS50868"/>
    </source>
</evidence>
<dbReference type="GO" id="GO:0005634">
    <property type="term" value="C:nucleus"/>
    <property type="evidence" value="ECO:0007669"/>
    <property type="project" value="InterPro"/>
</dbReference>
<keyword evidence="5" id="KW-0949">S-adenosyl-L-methionine</keyword>
<dbReference type="Proteomes" id="UP000664203">
    <property type="component" value="Unassembled WGS sequence"/>
</dbReference>
<dbReference type="PANTHER" id="PTHR46223:SF3">
    <property type="entry name" value="HISTONE-LYSINE N-METHYLTRANSFERASE SET-23"/>
    <property type="match status" value="1"/>
</dbReference>
<dbReference type="PROSITE" id="PS50280">
    <property type="entry name" value="SET"/>
    <property type="match status" value="1"/>
</dbReference>
<dbReference type="InterPro" id="IPR001214">
    <property type="entry name" value="SET_dom"/>
</dbReference>
<dbReference type="PROSITE" id="PS50868">
    <property type="entry name" value="POST_SET"/>
    <property type="match status" value="1"/>
</dbReference>
<dbReference type="PANTHER" id="PTHR46223">
    <property type="entry name" value="HISTONE-LYSINE N-METHYLTRANSFERASE SUV39H"/>
    <property type="match status" value="1"/>
</dbReference>
<dbReference type="EMBL" id="CAJPDR010000548">
    <property type="protein sequence ID" value="CAF9939381.1"/>
    <property type="molecule type" value="Genomic_DNA"/>
</dbReference>
<dbReference type="GO" id="GO:0032259">
    <property type="term" value="P:methylation"/>
    <property type="evidence" value="ECO:0007669"/>
    <property type="project" value="UniProtKB-KW"/>
</dbReference>
<proteinExistence type="predicted"/>
<keyword evidence="12" id="KW-1185">Reference proteome</keyword>
<dbReference type="SUPFAM" id="SSF82199">
    <property type="entry name" value="SET domain"/>
    <property type="match status" value="1"/>
</dbReference>
<evidence type="ECO:0000259" key="9">
    <source>
        <dbReference type="PROSITE" id="PS50867"/>
    </source>
</evidence>
<evidence type="ECO:0000256" key="3">
    <source>
        <dbReference type="ARBA" id="ARBA00022603"/>
    </source>
</evidence>
<feature type="domain" description="SET" evidence="8">
    <location>
        <begin position="83"/>
        <end position="210"/>
    </location>
</feature>
<dbReference type="GO" id="GO:0042054">
    <property type="term" value="F:histone methyltransferase activity"/>
    <property type="evidence" value="ECO:0007669"/>
    <property type="project" value="InterPro"/>
</dbReference>
<dbReference type="InterPro" id="IPR003616">
    <property type="entry name" value="Post-SET_dom"/>
</dbReference>
<comment type="subcellular location">
    <subcellularLocation>
        <location evidence="1">Chromosome</location>
    </subcellularLocation>
</comment>
<comment type="caution">
    <text evidence="11">The sequence shown here is derived from an EMBL/GenBank/DDBJ whole genome shotgun (WGS) entry which is preliminary data.</text>
</comment>
<protein>
    <recommendedName>
        <fullName evidence="13">SET domain-containing protein</fullName>
    </recommendedName>
</protein>
<evidence type="ECO:0000313" key="11">
    <source>
        <dbReference type="EMBL" id="CAF9939381.1"/>
    </source>
</evidence>
<keyword evidence="4" id="KW-0808">Transferase</keyword>
<dbReference type="OrthoDB" id="308383at2759"/>
<organism evidence="11 12">
    <name type="scientific">Alectoria fallacina</name>
    <dbReference type="NCBI Taxonomy" id="1903189"/>
    <lineage>
        <taxon>Eukaryota</taxon>
        <taxon>Fungi</taxon>
        <taxon>Dikarya</taxon>
        <taxon>Ascomycota</taxon>
        <taxon>Pezizomycotina</taxon>
        <taxon>Lecanoromycetes</taxon>
        <taxon>OSLEUM clade</taxon>
        <taxon>Lecanoromycetidae</taxon>
        <taxon>Lecanorales</taxon>
        <taxon>Lecanorineae</taxon>
        <taxon>Parmeliaceae</taxon>
        <taxon>Alectoria</taxon>
    </lineage>
</organism>
<accession>A0A8H3J285</accession>
<dbReference type="InterPro" id="IPR046341">
    <property type="entry name" value="SET_dom_sf"/>
</dbReference>
<evidence type="ECO:0000259" key="8">
    <source>
        <dbReference type="PROSITE" id="PS50280"/>
    </source>
</evidence>
<evidence type="ECO:0000256" key="2">
    <source>
        <dbReference type="ARBA" id="ARBA00022454"/>
    </source>
</evidence>
<keyword evidence="2" id="KW-0158">Chromosome</keyword>
<keyword evidence="6" id="KW-0479">Metal-binding</keyword>
<dbReference type="Gene3D" id="2.170.270.10">
    <property type="entry name" value="SET domain"/>
    <property type="match status" value="1"/>
</dbReference>
<dbReference type="GO" id="GO:0005694">
    <property type="term" value="C:chromosome"/>
    <property type="evidence" value="ECO:0007669"/>
    <property type="project" value="UniProtKB-SubCell"/>
</dbReference>
<dbReference type="InterPro" id="IPR007728">
    <property type="entry name" value="Pre-SET_dom"/>
</dbReference>
<dbReference type="Pfam" id="PF00856">
    <property type="entry name" value="SET"/>
    <property type="match status" value="1"/>
</dbReference>
<evidence type="ECO:0000256" key="6">
    <source>
        <dbReference type="ARBA" id="ARBA00022723"/>
    </source>
</evidence>
<evidence type="ECO:0000256" key="7">
    <source>
        <dbReference type="ARBA" id="ARBA00022833"/>
    </source>
</evidence>
<feature type="domain" description="Pre-SET" evidence="9">
    <location>
        <begin position="2"/>
        <end position="80"/>
    </location>
</feature>
<name>A0A8H3J285_9LECA</name>
<evidence type="ECO:0000256" key="1">
    <source>
        <dbReference type="ARBA" id="ARBA00004286"/>
    </source>
</evidence>
<evidence type="ECO:0008006" key="13">
    <source>
        <dbReference type="Google" id="ProtNLM"/>
    </source>
</evidence>
<evidence type="ECO:0000256" key="4">
    <source>
        <dbReference type="ARBA" id="ARBA00022679"/>
    </source>
</evidence>
<dbReference type="PROSITE" id="PS50867">
    <property type="entry name" value="PRE_SET"/>
    <property type="match status" value="1"/>
</dbReference>
<feature type="domain" description="Post-SET" evidence="10">
    <location>
        <begin position="233"/>
        <end position="249"/>
    </location>
</feature>
<keyword evidence="3" id="KW-0489">Methyltransferase</keyword>
<evidence type="ECO:0000256" key="5">
    <source>
        <dbReference type="ARBA" id="ARBA00022691"/>
    </source>
</evidence>
<evidence type="ECO:0000313" key="12">
    <source>
        <dbReference type="Proteomes" id="UP000664203"/>
    </source>
</evidence>
<dbReference type="AlphaFoldDB" id="A0A8H3J285"/>
<dbReference type="InterPro" id="IPR050973">
    <property type="entry name" value="H3K9_Histone-Lys_N-MTase"/>
</dbReference>
<dbReference type="GO" id="GO:0008270">
    <property type="term" value="F:zinc ion binding"/>
    <property type="evidence" value="ECO:0007669"/>
    <property type="project" value="InterPro"/>
</dbReference>
<keyword evidence="7" id="KW-0862">Zinc</keyword>
<dbReference type="SMART" id="SM00317">
    <property type="entry name" value="SET"/>
    <property type="match status" value="1"/>
</dbReference>
<sequence>MIGCKCRKENGRHMGCEYLSCECLDELVNSEGKKQFPYSQAKFNTACLRDAFIKGRNHIFECNSRCNCDSNCKNRVVQHGRKVGLEIFKTTNRGWGLRCTQDLKKGQFIDTYRGEIITHDEANRRGETRTQDQEIYLMGLDKWTEENGGSQYVCDGMHLGGPTRFINHSCDPNCAIYTVSYNHADTNIYDLAFFATEPISAGTELTFNYMDDDKTYVITEEKADEMQRENGYRPAKCRCGSNHCRGYFFT</sequence>
<gene>
    <name evidence="11" type="ORF">ALECFALPRED_008085</name>
</gene>